<keyword evidence="13" id="KW-1185">Reference proteome</keyword>
<keyword evidence="11" id="KW-0732">Signal</keyword>
<name>A0A2V1H255_9GAMM</name>
<evidence type="ECO:0000313" key="12">
    <source>
        <dbReference type="EMBL" id="PVZ70461.1"/>
    </source>
</evidence>
<accession>A0A2V1H255</accession>
<sequence>MSLEVFMLQKLLTFLMLIALALPVTAQQSGTDQIDYVELTEPFTTNYMGGDGRLHFLQIQVTLMTRGEIARQTVYDNKPLVRNQLAFFLFGQSEDVLRQSGSKEILRKQALAEVRQLLTKETGLAYGVEEILFTRFIIQ</sequence>
<organism evidence="12 13">
    <name type="scientific">Pelagibaculum spongiae</name>
    <dbReference type="NCBI Taxonomy" id="2080658"/>
    <lineage>
        <taxon>Bacteria</taxon>
        <taxon>Pseudomonadati</taxon>
        <taxon>Pseudomonadota</taxon>
        <taxon>Gammaproteobacteria</taxon>
        <taxon>Oceanospirillales</taxon>
        <taxon>Pelagibaculum</taxon>
    </lineage>
</organism>
<dbReference type="PANTHER" id="PTHR35091">
    <property type="entry name" value="FLAGELLAR PROTEIN FLIL"/>
    <property type="match status" value="1"/>
</dbReference>
<dbReference type="GO" id="GO:0071978">
    <property type="term" value="P:bacterial-type flagellum-dependent swarming motility"/>
    <property type="evidence" value="ECO:0007669"/>
    <property type="project" value="TreeGrafter"/>
</dbReference>
<dbReference type="Proteomes" id="UP000244906">
    <property type="component" value="Unassembled WGS sequence"/>
</dbReference>
<dbReference type="PANTHER" id="PTHR35091:SF2">
    <property type="entry name" value="FLAGELLAR PROTEIN FLIL"/>
    <property type="match status" value="1"/>
</dbReference>
<keyword evidence="10" id="KW-0997">Cell inner membrane</keyword>
<dbReference type="AlphaFoldDB" id="A0A2V1H255"/>
<keyword evidence="7 10" id="KW-0283">Flagellar rotation</keyword>
<protein>
    <recommendedName>
        <fullName evidence="10">Flagellar protein FliL</fullName>
    </recommendedName>
</protein>
<evidence type="ECO:0000256" key="3">
    <source>
        <dbReference type="ARBA" id="ARBA00008281"/>
    </source>
</evidence>
<evidence type="ECO:0000256" key="9">
    <source>
        <dbReference type="ARBA" id="ARBA00023136"/>
    </source>
</evidence>
<keyword evidence="8" id="KW-1133">Transmembrane helix</keyword>
<keyword evidence="5 10" id="KW-0145">Chemotaxis</keyword>
<dbReference type="GO" id="GO:0006935">
    <property type="term" value="P:chemotaxis"/>
    <property type="evidence" value="ECO:0007669"/>
    <property type="project" value="UniProtKB-KW"/>
</dbReference>
<evidence type="ECO:0000256" key="6">
    <source>
        <dbReference type="ARBA" id="ARBA00022692"/>
    </source>
</evidence>
<evidence type="ECO:0000256" key="5">
    <source>
        <dbReference type="ARBA" id="ARBA00022500"/>
    </source>
</evidence>
<dbReference type="GO" id="GO:0005886">
    <property type="term" value="C:plasma membrane"/>
    <property type="evidence" value="ECO:0007669"/>
    <property type="project" value="UniProtKB-SubCell"/>
</dbReference>
<evidence type="ECO:0000256" key="2">
    <source>
        <dbReference type="ARBA" id="ARBA00004162"/>
    </source>
</evidence>
<feature type="chain" id="PRO_5015976477" description="Flagellar protein FliL" evidence="11">
    <location>
        <begin position="27"/>
        <end position="139"/>
    </location>
</feature>
<evidence type="ECO:0000256" key="11">
    <source>
        <dbReference type="SAM" id="SignalP"/>
    </source>
</evidence>
<evidence type="ECO:0000256" key="7">
    <source>
        <dbReference type="ARBA" id="ARBA00022779"/>
    </source>
</evidence>
<comment type="caution">
    <text evidence="12">The sequence shown here is derived from an EMBL/GenBank/DDBJ whole genome shotgun (WGS) entry which is preliminary data.</text>
</comment>
<dbReference type="GO" id="GO:0009425">
    <property type="term" value="C:bacterial-type flagellum basal body"/>
    <property type="evidence" value="ECO:0007669"/>
    <property type="project" value="InterPro"/>
</dbReference>
<keyword evidence="9 10" id="KW-0472">Membrane</keyword>
<evidence type="ECO:0000256" key="1">
    <source>
        <dbReference type="ARBA" id="ARBA00002254"/>
    </source>
</evidence>
<evidence type="ECO:0000256" key="4">
    <source>
        <dbReference type="ARBA" id="ARBA00022475"/>
    </source>
</evidence>
<keyword evidence="6" id="KW-0812">Transmembrane</keyword>
<comment type="similarity">
    <text evidence="3 10">Belongs to the FliL family.</text>
</comment>
<evidence type="ECO:0000313" key="13">
    <source>
        <dbReference type="Proteomes" id="UP000244906"/>
    </source>
</evidence>
<reference evidence="12 13" key="1">
    <citation type="submission" date="2018-04" db="EMBL/GenBank/DDBJ databases">
        <title>Thalassorhabdus spongiae gen. nov., sp. nov., isolated from a marine sponge in South-West Iceland.</title>
        <authorList>
            <person name="Knobloch S."/>
            <person name="Daussin A."/>
            <person name="Johannsson R."/>
            <person name="Marteinsson V.T."/>
        </authorList>
    </citation>
    <scope>NUCLEOTIDE SEQUENCE [LARGE SCALE GENOMIC DNA]</scope>
    <source>
        <strain evidence="12 13">Hp12</strain>
    </source>
</reference>
<proteinExistence type="inferred from homology"/>
<feature type="signal peptide" evidence="11">
    <location>
        <begin position="1"/>
        <end position="26"/>
    </location>
</feature>
<evidence type="ECO:0000256" key="8">
    <source>
        <dbReference type="ARBA" id="ARBA00022989"/>
    </source>
</evidence>
<dbReference type="InterPro" id="IPR005503">
    <property type="entry name" value="FliL"/>
</dbReference>
<comment type="function">
    <text evidence="1 10">Controls the rotational direction of flagella during chemotaxis.</text>
</comment>
<gene>
    <name evidence="12" type="ORF">DC094_07710</name>
</gene>
<evidence type="ECO:0000256" key="10">
    <source>
        <dbReference type="RuleBase" id="RU364125"/>
    </source>
</evidence>
<keyword evidence="4" id="KW-1003">Cell membrane</keyword>
<dbReference type="Pfam" id="PF03748">
    <property type="entry name" value="FliL"/>
    <property type="match status" value="1"/>
</dbReference>
<comment type="subcellular location">
    <subcellularLocation>
        <location evidence="10">Cell inner membrane</location>
    </subcellularLocation>
    <subcellularLocation>
        <location evidence="2">Cell membrane</location>
        <topology evidence="2">Single-pass membrane protein</topology>
    </subcellularLocation>
</comment>
<dbReference type="EMBL" id="QDDL01000002">
    <property type="protein sequence ID" value="PVZ70461.1"/>
    <property type="molecule type" value="Genomic_DNA"/>
</dbReference>